<dbReference type="EMBL" id="BSEJ01000005">
    <property type="protein sequence ID" value="GLJ61348.1"/>
    <property type="molecule type" value="Genomic_DNA"/>
</dbReference>
<accession>A0A9W6LWN3</accession>
<dbReference type="Proteomes" id="UP001142462">
    <property type="component" value="Unassembled WGS sequence"/>
</dbReference>
<dbReference type="Gene3D" id="3.40.50.720">
    <property type="entry name" value="NAD(P)-binding Rossmann-like Domain"/>
    <property type="match status" value="1"/>
</dbReference>
<reference evidence="3" key="1">
    <citation type="journal article" date="2014" name="Int. J. Syst. Evol. Microbiol.">
        <title>Complete genome sequence of Corynebacterium casei LMG S-19264T (=DSM 44701T), isolated from a smear-ripened cheese.</title>
        <authorList>
            <consortium name="US DOE Joint Genome Institute (JGI-PGF)"/>
            <person name="Walter F."/>
            <person name="Albersmeier A."/>
            <person name="Kalinowski J."/>
            <person name="Ruckert C."/>
        </authorList>
    </citation>
    <scope>NUCLEOTIDE SEQUENCE</scope>
    <source>
        <strain evidence="3">VKM Ac-1020</strain>
    </source>
</reference>
<sequence>MLVTGAGSGTGRAVAEALAATHDLVLLGRRADRLAEAADAARAAGAAVTARAFDVTADDPRALLDEIGPVDDLVLSAGLNAPRRAWADQRMDEFEAIVATNLTAPARMIDAALPALRAASGTVVIVSSIAAWTTSPGAGVAYRASKRGLRALSDSLNEQEAAHGVRASIVCPGDIDTEFLRQRPNPPRGAALDVMLSPADVARAIRFILDSPPHVRIDELVISPLSTVAR</sequence>
<dbReference type="PANTHER" id="PTHR44196:SF1">
    <property type="entry name" value="DEHYDROGENASE_REDUCTASE SDR FAMILY MEMBER 7B"/>
    <property type="match status" value="1"/>
</dbReference>
<evidence type="ECO:0000256" key="2">
    <source>
        <dbReference type="ARBA" id="ARBA00023002"/>
    </source>
</evidence>
<gene>
    <name evidence="3" type="ORF">GCM10017576_14770</name>
</gene>
<dbReference type="PANTHER" id="PTHR44196">
    <property type="entry name" value="DEHYDROGENASE/REDUCTASE SDR FAMILY MEMBER 7B"/>
    <property type="match status" value="1"/>
</dbReference>
<comment type="caution">
    <text evidence="3">The sequence shown here is derived from an EMBL/GenBank/DDBJ whole genome shotgun (WGS) entry which is preliminary data.</text>
</comment>
<dbReference type="InterPro" id="IPR036291">
    <property type="entry name" value="NAD(P)-bd_dom_sf"/>
</dbReference>
<dbReference type="InterPro" id="IPR002347">
    <property type="entry name" value="SDR_fam"/>
</dbReference>
<dbReference type="PRINTS" id="PR00081">
    <property type="entry name" value="GDHRDH"/>
</dbReference>
<keyword evidence="2" id="KW-0560">Oxidoreductase</keyword>
<dbReference type="AlphaFoldDB" id="A0A9W6LWN3"/>
<proteinExistence type="inferred from homology"/>
<reference evidence="3" key="2">
    <citation type="submission" date="2023-01" db="EMBL/GenBank/DDBJ databases">
        <authorList>
            <person name="Sun Q."/>
            <person name="Evtushenko L."/>
        </authorList>
    </citation>
    <scope>NUCLEOTIDE SEQUENCE</scope>
    <source>
        <strain evidence="3">VKM Ac-1020</strain>
    </source>
</reference>
<name>A0A9W6LWN3_9MICO</name>
<evidence type="ECO:0000256" key="1">
    <source>
        <dbReference type="ARBA" id="ARBA00006484"/>
    </source>
</evidence>
<dbReference type="GO" id="GO:0016491">
    <property type="term" value="F:oxidoreductase activity"/>
    <property type="evidence" value="ECO:0007669"/>
    <property type="project" value="UniProtKB-KW"/>
</dbReference>
<dbReference type="GO" id="GO:0016020">
    <property type="term" value="C:membrane"/>
    <property type="evidence" value="ECO:0007669"/>
    <property type="project" value="TreeGrafter"/>
</dbReference>
<protein>
    <submittedName>
        <fullName evidence="3">Short-chain dehydrogenase</fullName>
    </submittedName>
</protein>
<dbReference type="CDD" id="cd05233">
    <property type="entry name" value="SDR_c"/>
    <property type="match status" value="1"/>
</dbReference>
<keyword evidence="4" id="KW-1185">Reference proteome</keyword>
<comment type="similarity">
    <text evidence="1">Belongs to the short-chain dehydrogenases/reductases (SDR) family.</text>
</comment>
<dbReference type="SUPFAM" id="SSF51735">
    <property type="entry name" value="NAD(P)-binding Rossmann-fold domains"/>
    <property type="match status" value="1"/>
</dbReference>
<evidence type="ECO:0000313" key="3">
    <source>
        <dbReference type="EMBL" id="GLJ61348.1"/>
    </source>
</evidence>
<evidence type="ECO:0000313" key="4">
    <source>
        <dbReference type="Proteomes" id="UP001142462"/>
    </source>
</evidence>
<organism evidence="3 4">
    <name type="scientific">Microbacterium barkeri</name>
    <dbReference type="NCBI Taxonomy" id="33917"/>
    <lineage>
        <taxon>Bacteria</taxon>
        <taxon>Bacillati</taxon>
        <taxon>Actinomycetota</taxon>
        <taxon>Actinomycetes</taxon>
        <taxon>Micrococcales</taxon>
        <taxon>Microbacteriaceae</taxon>
        <taxon>Microbacterium</taxon>
    </lineage>
</organism>
<dbReference type="Pfam" id="PF00106">
    <property type="entry name" value="adh_short"/>
    <property type="match status" value="1"/>
</dbReference>